<dbReference type="AlphaFoldDB" id="A0A0B0NBA6"/>
<reference evidence="2" key="1">
    <citation type="submission" date="2014-09" db="EMBL/GenBank/DDBJ databases">
        <authorList>
            <person name="Mudge J."/>
            <person name="Ramaraj T."/>
            <person name="Lindquist I.E."/>
            <person name="Bharti A.K."/>
            <person name="Sundararajan A."/>
            <person name="Cameron C.T."/>
            <person name="Woodward J.E."/>
            <person name="May G.D."/>
            <person name="Brubaker C."/>
            <person name="Broadhvest J."/>
            <person name="Wilkins T.A."/>
        </authorList>
    </citation>
    <scope>NUCLEOTIDE SEQUENCE</scope>
    <source>
        <strain evidence="2">cv. AKA8401</strain>
    </source>
</reference>
<sequence length="23" mass="2737">MFLPCLLKFLSDLSFLFMSVTHF</sequence>
<name>A0A0B0NBA6_GOSAR</name>
<accession>A0A0B0NBA6</accession>
<gene>
    <name evidence="1" type="ORF">F383_10936</name>
</gene>
<protein>
    <submittedName>
        <fullName evidence="1">Uncharacterized protein</fullName>
    </submittedName>
</protein>
<evidence type="ECO:0000313" key="2">
    <source>
        <dbReference type="Proteomes" id="UP000032142"/>
    </source>
</evidence>
<organism evidence="1 2">
    <name type="scientific">Gossypium arboreum</name>
    <name type="common">Tree cotton</name>
    <name type="synonym">Gossypium nanking</name>
    <dbReference type="NCBI Taxonomy" id="29729"/>
    <lineage>
        <taxon>Eukaryota</taxon>
        <taxon>Viridiplantae</taxon>
        <taxon>Streptophyta</taxon>
        <taxon>Embryophyta</taxon>
        <taxon>Tracheophyta</taxon>
        <taxon>Spermatophyta</taxon>
        <taxon>Magnoliopsida</taxon>
        <taxon>eudicotyledons</taxon>
        <taxon>Gunneridae</taxon>
        <taxon>Pentapetalae</taxon>
        <taxon>rosids</taxon>
        <taxon>malvids</taxon>
        <taxon>Malvales</taxon>
        <taxon>Malvaceae</taxon>
        <taxon>Malvoideae</taxon>
        <taxon>Gossypium</taxon>
    </lineage>
</organism>
<dbReference type="Proteomes" id="UP000032142">
    <property type="component" value="Unassembled WGS sequence"/>
</dbReference>
<evidence type="ECO:0000313" key="1">
    <source>
        <dbReference type="EMBL" id="KHG10130.1"/>
    </source>
</evidence>
<keyword evidence="2" id="KW-1185">Reference proteome</keyword>
<proteinExistence type="predicted"/>
<dbReference type="EMBL" id="KN393185">
    <property type="protein sequence ID" value="KHG10130.1"/>
    <property type="molecule type" value="Genomic_DNA"/>
</dbReference>